<dbReference type="Proteomes" id="UP000013966">
    <property type="component" value="Chromosome 1"/>
</dbReference>
<dbReference type="EMBL" id="AP013058">
    <property type="protein sequence ID" value="BAN22278.1"/>
    <property type="molecule type" value="Genomic_DNA"/>
</dbReference>
<dbReference type="HOGENOM" id="CLU_010140_1_1_4"/>
<evidence type="ECO:0000256" key="1">
    <source>
        <dbReference type="PROSITE-ProRule" id="PRU00339"/>
    </source>
</evidence>
<dbReference type="InterPro" id="IPR019734">
    <property type="entry name" value="TPR_rpt"/>
</dbReference>
<reference evidence="2 3" key="1">
    <citation type="journal article" date="2013" name="Genome Announc.">
        <title>Complete Genome Sequence of Burkholderia sp. Strain RPE64, Bacterial Symbiont of the Bean Bug Riptortus pedestris.</title>
        <authorList>
            <person name="Shibata T.F."/>
            <person name="Maeda T."/>
            <person name="Nikoh N."/>
            <person name="Yamaguchi K."/>
            <person name="Oshima K."/>
            <person name="Hattori M."/>
            <person name="Nishiyama T."/>
            <person name="Hasebe M."/>
            <person name="Fukatsu T."/>
            <person name="Kikuchi Y."/>
            <person name="Shigenobu S."/>
        </authorList>
    </citation>
    <scope>NUCLEOTIDE SEQUENCE [LARGE SCALE GENOMIC DNA]</scope>
</reference>
<sequence>MHEEVRNTVDASPDAYASAEALYRRGHIADALSLLERSALTGTQAPMLNLAAACCLALQRPAQAEAYCRRAIDISPDFADAHSNLGVVLQRSGRVREAEAAYRRVLTIRPNHAPAHTNLGRILEMQGAFDAARTSHLRALECNPDEAAAHTNLGACCMQLERFDEAEAAFRHAASLAPHDAGVHFNLGTALKKLVRFEEAEHAYRRALTLRPDHTKARINLAHVLLGTGQMHEGWALFEARYERDGWFEPPRTGIPMWRGESLAGKSLIVWTEQGFGDSLQFCRYLPMLKAQGLAKLTFVCPAPLRALFSTLDGVDACITIDDKFTAVPPHDYQCLLMSAPHYCGTTLESVPAALPYLRVPPERARAWRNTLPAGGFKVGLVWAGDPRNHSAHLHAVDRLRSLSAQAYLPILRVPGATFISLQKGASTQPQIDALPAALRPVDLMNEVKDFADTAAIIEQLDLVITVDTSVAHLAGALNRPVWILSRYDGCWRWLYEGDDSSPWYPRARLFRQTRPGEWDDVIGEVEAALRGVLAAR</sequence>
<dbReference type="STRING" id="758793.BRPE64_ACDS05240"/>
<dbReference type="RefSeq" id="WP_016344440.1">
    <property type="nucleotide sequence ID" value="NC_021287.1"/>
</dbReference>
<keyword evidence="1" id="KW-0802">TPR repeat</keyword>
<feature type="repeat" description="TPR" evidence="1">
    <location>
        <begin position="79"/>
        <end position="112"/>
    </location>
</feature>
<dbReference type="SUPFAM" id="SSF53756">
    <property type="entry name" value="UDP-Glycosyltransferase/glycogen phosphorylase"/>
    <property type="match status" value="1"/>
</dbReference>
<dbReference type="InterPro" id="IPR011990">
    <property type="entry name" value="TPR-like_helical_dom_sf"/>
</dbReference>
<feature type="repeat" description="TPR" evidence="1">
    <location>
        <begin position="147"/>
        <end position="180"/>
    </location>
</feature>
<dbReference type="PROSITE" id="PS50293">
    <property type="entry name" value="TPR_REGION"/>
    <property type="match status" value="1"/>
</dbReference>
<protein>
    <submittedName>
        <fullName evidence="2">TPR repeat-containing protein</fullName>
    </submittedName>
</protein>
<dbReference type="KEGG" id="buo:BRPE64_ACDS05240"/>
<reference evidence="2 3" key="2">
    <citation type="journal article" date="2018" name="Int. J. Syst. Evol. Microbiol.">
        <title>Burkholderia insecticola sp. nov., a gut symbiotic bacterium of the bean bug Riptortus pedestris.</title>
        <authorList>
            <person name="Takeshita K."/>
            <person name="Tamaki H."/>
            <person name="Ohbayashi T."/>
            <person name="Meng X.-Y."/>
            <person name="Sone T."/>
            <person name="Mitani Y."/>
            <person name="Peeters C."/>
            <person name="Kikuchi Y."/>
            <person name="Vandamme P."/>
        </authorList>
    </citation>
    <scope>NUCLEOTIDE SEQUENCE [LARGE SCALE GENOMIC DNA]</scope>
    <source>
        <strain evidence="2">RPE64</strain>
    </source>
</reference>
<dbReference type="InterPro" id="IPR052943">
    <property type="entry name" value="TMTC_O-mannosyl-trnsfr"/>
</dbReference>
<dbReference type="SUPFAM" id="SSF48452">
    <property type="entry name" value="TPR-like"/>
    <property type="match status" value="1"/>
</dbReference>
<dbReference type="Pfam" id="PF13424">
    <property type="entry name" value="TPR_12"/>
    <property type="match status" value="2"/>
</dbReference>
<evidence type="ECO:0000313" key="3">
    <source>
        <dbReference type="Proteomes" id="UP000013966"/>
    </source>
</evidence>
<keyword evidence="3" id="KW-1185">Reference proteome</keyword>
<feature type="repeat" description="TPR" evidence="1">
    <location>
        <begin position="113"/>
        <end position="146"/>
    </location>
</feature>
<feature type="repeat" description="TPR" evidence="1">
    <location>
        <begin position="181"/>
        <end position="214"/>
    </location>
</feature>
<evidence type="ECO:0000313" key="2">
    <source>
        <dbReference type="EMBL" id="BAN22278.1"/>
    </source>
</evidence>
<organism evidence="2 3">
    <name type="scientific">Caballeronia insecticola</name>
    <dbReference type="NCBI Taxonomy" id="758793"/>
    <lineage>
        <taxon>Bacteria</taxon>
        <taxon>Pseudomonadati</taxon>
        <taxon>Pseudomonadota</taxon>
        <taxon>Betaproteobacteria</taxon>
        <taxon>Burkholderiales</taxon>
        <taxon>Burkholderiaceae</taxon>
        <taxon>Caballeronia</taxon>
    </lineage>
</organism>
<dbReference type="GO" id="GO:0016757">
    <property type="term" value="F:glycosyltransferase activity"/>
    <property type="evidence" value="ECO:0007669"/>
    <property type="project" value="InterPro"/>
</dbReference>
<dbReference type="SMART" id="SM00028">
    <property type="entry name" value="TPR"/>
    <property type="match status" value="5"/>
</dbReference>
<dbReference type="PANTHER" id="PTHR44809">
    <property type="match status" value="1"/>
</dbReference>
<dbReference type="PANTHER" id="PTHR44809:SF1">
    <property type="entry name" value="PROTEIN O-MANNOSYL-TRANSFERASE TMTC1"/>
    <property type="match status" value="1"/>
</dbReference>
<dbReference type="OrthoDB" id="9814129at2"/>
<dbReference type="PROSITE" id="PS50005">
    <property type="entry name" value="TPR"/>
    <property type="match status" value="4"/>
</dbReference>
<dbReference type="AlphaFoldDB" id="R4WFC1"/>
<gene>
    <name evidence="2" type="ORF">BRPE64_ACDS05240</name>
</gene>
<dbReference type="Gene3D" id="3.40.50.2000">
    <property type="entry name" value="Glycogen Phosphorylase B"/>
    <property type="match status" value="1"/>
</dbReference>
<proteinExistence type="predicted"/>
<dbReference type="PATRIC" id="fig|758793.3.peg.523"/>
<accession>R4WFC1</accession>
<dbReference type="Pfam" id="PF12895">
    <property type="entry name" value="ANAPC3"/>
    <property type="match status" value="1"/>
</dbReference>
<dbReference type="InterPro" id="IPR002201">
    <property type="entry name" value="Glyco_trans_9"/>
</dbReference>
<dbReference type="Pfam" id="PF01075">
    <property type="entry name" value="Glyco_transf_9"/>
    <property type="match status" value="1"/>
</dbReference>
<dbReference type="Gene3D" id="1.25.40.10">
    <property type="entry name" value="Tetratricopeptide repeat domain"/>
    <property type="match status" value="3"/>
</dbReference>
<name>R4WFC1_9BURK</name>